<feature type="non-terminal residue" evidence="2">
    <location>
        <position position="1"/>
    </location>
</feature>
<dbReference type="Gene3D" id="1.10.150.20">
    <property type="entry name" value="5' to 3' exonuclease, C-terminal subdomain"/>
    <property type="match status" value="1"/>
</dbReference>
<dbReference type="PANTHER" id="PTHR30562">
    <property type="entry name" value="UVRC/OXIDOREDUCTASE"/>
    <property type="match status" value="1"/>
</dbReference>
<dbReference type="SUPFAM" id="SSF47781">
    <property type="entry name" value="RuvA domain 2-like"/>
    <property type="match status" value="1"/>
</dbReference>
<name>X0SRS2_9ZZZZ</name>
<dbReference type="AlphaFoldDB" id="X0SRS2"/>
<dbReference type="PANTHER" id="PTHR30562:SF1">
    <property type="entry name" value="UVRABC SYSTEM PROTEIN C"/>
    <property type="match status" value="1"/>
</dbReference>
<accession>X0SRS2</accession>
<comment type="caution">
    <text evidence="2">The sequence shown here is derived from an EMBL/GenBank/DDBJ whole genome shotgun (WGS) entry which is preliminary data.</text>
</comment>
<reference evidence="2" key="1">
    <citation type="journal article" date="2014" name="Front. Microbiol.">
        <title>High frequency of phylogenetically diverse reductive dehalogenase-homologous genes in deep subseafloor sedimentary metagenomes.</title>
        <authorList>
            <person name="Kawai M."/>
            <person name="Futagami T."/>
            <person name="Toyoda A."/>
            <person name="Takaki Y."/>
            <person name="Nishi S."/>
            <person name="Hori S."/>
            <person name="Arai W."/>
            <person name="Tsubouchi T."/>
            <person name="Morono Y."/>
            <person name="Uchiyama I."/>
            <person name="Ito T."/>
            <person name="Fujiyama A."/>
            <person name="Inagaki F."/>
            <person name="Takami H."/>
        </authorList>
    </citation>
    <scope>NUCLEOTIDE SEQUENCE</scope>
    <source>
        <strain evidence="2">Expedition CK06-06</strain>
    </source>
</reference>
<evidence type="ECO:0000313" key="2">
    <source>
        <dbReference type="EMBL" id="GAF78587.1"/>
    </source>
</evidence>
<sequence length="207" mass="23560">PDHIEGFDISNIGGEESVGSLVVFENGRPKKKDYRKYKIKTVAGANDVASLHEVIRRRYRRLLQEKKDTPDLILVDGGKGQLNAARAALEDLGLGHLPIISLAKKEELIFTPFRKEGIRLDRTSPVLKLFQNIRDEAHRFALSFHRLRRKKRSLESRLDEIPGIGKKRKVALLVKYRGFTEIKKAPTHELAKIIGMKAARTLHSRLN</sequence>
<dbReference type="EMBL" id="BARS01003167">
    <property type="protein sequence ID" value="GAF78587.1"/>
    <property type="molecule type" value="Genomic_DNA"/>
</dbReference>
<dbReference type="GO" id="GO:0009380">
    <property type="term" value="C:excinuclease repair complex"/>
    <property type="evidence" value="ECO:0007669"/>
    <property type="project" value="TreeGrafter"/>
</dbReference>
<organism evidence="2">
    <name type="scientific">marine sediment metagenome</name>
    <dbReference type="NCBI Taxonomy" id="412755"/>
    <lineage>
        <taxon>unclassified sequences</taxon>
        <taxon>metagenomes</taxon>
        <taxon>ecological metagenomes</taxon>
    </lineage>
</organism>
<dbReference type="GO" id="GO:0006974">
    <property type="term" value="P:DNA damage response"/>
    <property type="evidence" value="ECO:0007669"/>
    <property type="project" value="TreeGrafter"/>
</dbReference>
<proteinExistence type="predicted"/>
<protein>
    <recommendedName>
        <fullName evidence="1">UvrC family homology region profile domain-containing protein</fullName>
    </recommendedName>
</protein>
<dbReference type="Gene3D" id="3.30.420.340">
    <property type="entry name" value="UvrC, RNAse H endonuclease domain"/>
    <property type="match status" value="1"/>
</dbReference>
<dbReference type="PROSITE" id="PS50165">
    <property type="entry name" value="UVRC"/>
    <property type="match status" value="1"/>
</dbReference>
<dbReference type="InterPro" id="IPR038476">
    <property type="entry name" value="UvrC_RNase_H_dom_sf"/>
</dbReference>
<feature type="domain" description="UvrC family homology region profile" evidence="1">
    <location>
        <begin position="1"/>
        <end position="89"/>
    </location>
</feature>
<gene>
    <name evidence="2" type="ORF">S01H1_06098</name>
</gene>
<dbReference type="InterPro" id="IPR001162">
    <property type="entry name" value="UvrC_RNase_H_dom"/>
</dbReference>
<dbReference type="Pfam" id="PF08459">
    <property type="entry name" value="UvrC_RNaseH_dom"/>
    <property type="match status" value="1"/>
</dbReference>
<evidence type="ECO:0000259" key="1">
    <source>
        <dbReference type="PROSITE" id="PS50165"/>
    </source>
</evidence>
<dbReference type="GO" id="GO:0009381">
    <property type="term" value="F:excinuclease ABC activity"/>
    <property type="evidence" value="ECO:0007669"/>
    <property type="project" value="InterPro"/>
</dbReference>
<dbReference type="InterPro" id="IPR010994">
    <property type="entry name" value="RuvA_2-like"/>
</dbReference>
<dbReference type="InterPro" id="IPR050066">
    <property type="entry name" value="UvrABC_protein_C"/>
</dbReference>